<dbReference type="AlphaFoldDB" id="A0A4Y2JFW9"/>
<evidence type="ECO:0000313" key="2">
    <source>
        <dbReference type="Proteomes" id="UP000499080"/>
    </source>
</evidence>
<keyword evidence="2" id="KW-1185">Reference proteome</keyword>
<evidence type="ECO:0000313" key="1">
    <source>
        <dbReference type="EMBL" id="GBM88775.1"/>
    </source>
</evidence>
<accession>A0A4Y2JFW9</accession>
<dbReference type="Proteomes" id="UP000499080">
    <property type="component" value="Unassembled WGS sequence"/>
</dbReference>
<gene>
    <name evidence="1" type="ORF">AVEN_100365_1</name>
</gene>
<proteinExistence type="predicted"/>
<sequence>MTALASQRQPPPPIFNIIYPVLITNSEPTSNETNACPRRLVQYPSTCRMDVPKPHGGLGQELKRFQRSFCLSDGILIVLQQSYMLILPPVLRGVQLIHTRECFINIKCSSWINSAYLIKSSDLPRTVEKALGSFPVED</sequence>
<protein>
    <submittedName>
        <fullName evidence="1">Uncharacterized protein</fullName>
    </submittedName>
</protein>
<name>A0A4Y2JFW9_ARAVE</name>
<comment type="caution">
    <text evidence="1">The sequence shown here is derived from an EMBL/GenBank/DDBJ whole genome shotgun (WGS) entry which is preliminary data.</text>
</comment>
<dbReference type="EMBL" id="BGPR01003490">
    <property type="protein sequence ID" value="GBM88775.1"/>
    <property type="molecule type" value="Genomic_DNA"/>
</dbReference>
<organism evidence="1 2">
    <name type="scientific">Araneus ventricosus</name>
    <name type="common">Orbweaver spider</name>
    <name type="synonym">Epeira ventricosa</name>
    <dbReference type="NCBI Taxonomy" id="182803"/>
    <lineage>
        <taxon>Eukaryota</taxon>
        <taxon>Metazoa</taxon>
        <taxon>Ecdysozoa</taxon>
        <taxon>Arthropoda</taxon>
        <taxon>Chelicerata</taxon>
        <taxon>Arachnida</taxon>
        <taxon>Araneae</taxon>
        <taxon>Araneomorphae</taxon>
        <taxon>Entelegynae</taxon>
        <taxon>Araneoidea</taxon>
        <taxon>Araneidae</taxon>
        <taxon>Araneus</taxon>
    </lineage>
</organism>
<reference evidence="1 2" key="1">
    <citation type="journal article" date="2019" name="Sci. Rep.">
        <title>Orb-weaving spider Araneus ventricosus genome elucidates the spidroin gene catalogue.</title>
        <authorList>
            <person name="Kono N."/>
            <person name="Nakamura H."/>
            <person name="Ohtoshi R."/>
            <person name="Moran D.A.P."/>
            <person name="Shinohara A."/>
            <person name="Yoshida Y."/>
            <person name="Fujiwara M."/>
            <person name="Mori M."/>
            <person name="Tomita M."/>
            <person name="Arakawa K."/>
        </authorList>
    </citation>
    <scope>NUCLEOTIDE SEQUENCE [LARGE SCALE GENOMIC DNA]</scope>
</reference>